<feature type="compositionally biased region" description="Basic and acidic residues" evidence="1">
    <location>
        <begin position="176"/>
        <end position="209"/>
    </location>
</feature>
<dbReference type="Proteomes" id="UP000314294">
    <property type="component" value="Unassembled WGS sequence"/>
</dbReference>
<keyword evidence="3" id="KW-1185">Reference proteome</keyword>
<name>A0A4Z2G994_9TELE</name>
<sequence length="235" mass="25789">MLAQSSPTEAHLTFSGGSGTSKQEGNGVVALVLPLRPLDDEAAQVFPGLHPQAPFGGCDWLTKGKVQRLSALGGFELDIQTDAQHHESRWTYDASEHKVQTRKTLQVHSAHKVTVKVTAKVSSNRAPLVFSFHYKRVAAYSEERLVRLPPRLPADRCISMCSPLWEEPAEAQQAAKDVHERQTSRSQGQRDRGTEGQRDRGTEAEESRSHGGGSPLQDSEEGRNTVRSGRRSSGD</sequence>
<dbReference type="AlphaFoldDB" id="A0A4Z2G994"/>
<gene>
    <name evidence="2" type="ORF">EYF80_040707</name>
</gene>
<evidence type="ECO:0000256" key="1">
    <source>
        <dbReference type="SAM" id="MobiDB-lite"/>
    </source>
</evidence>
<evidence type="ECO:0000313" key="2">
    <source>
        <dbReference type="EMBL" id="TNN49102.1"/>
    </source>
</evidence>
<reference evidence="2 3" key="1">
    <citation type="submission" date="2019-03" db="EMBL/GenBank/DDBJ databases">
        <title>First draft genome of Liparis tanakae, snailfish: a comprehensive survey of snailfish specific genes.</title>
        <authorList>
            <person name="Kim W."/>
            <person name="Song I."/>
            <person name="Jeong J.-H."/>
            <person name="Kim D."/>
            <person name="Kim S."/>
            <person name="Ryu S."/>
            <person name="Song J.Y."/>
            <person name="Lee S.K."/>
        </authorList>
    </citation>
    <scope>NUCLEOTIDE SEQUENCE [LARGE SCALE GENOMIC DNA]</scope>
    <source>
        <tissue evidence="2">Muscle</tissue>
    </source>
</reference>
<evidence type="ECO:0000313" key="3">
    <source>
        <dbReference type="Proteomes" id="UP000314294"/>
    </source>
</evidence>
<feature type="region of interest" description="Disordered" evidence="1">
    <location>
        <begin position="169"/>
        <end position="235"/>
    </location>
</feature>
<dbReference type="EMBL" id="SRLO01000669">
    <property type="protein sequence ID" value="TNN49102.1"/>
    <property type="molecule type" value="Genomic_DNA"/>
</dbReference>
<organism evidence="2 3">
    <name type="scientific">Liparis tanakae</name>
    <name type="common">Tanaka's snailfish</name>
    <dbReference type="NCBI Taxonomy" id="230148"/>
    <lineage>
        <taxon>Eukaryota</taxon>
        <taxon>Metazoa</taxon>
        <taxon>Chordata</taxon>
        <taxon>Craniata</taxon>
        <taxon>Vertebrata</taxon>
        <taxon>Euteleostomi</taxon>
        <taxon>Actinopterygii</taxon>
        <taxon>Neopterygii</taxon>
        <taxon>Teleostei</taxon>
        <taxon>Neoteleostei</taxon>
        <taxon>Acanthomorphata</taxon>
        <taxon>Eupercaria</taxon>
        <taxon>Perciformes</taxon>
        <taxon>Cottioidei</taxon>
        <taxon>Cottales</taxon>
        <taxon>Liparidae</taxon>
        <taxon>Liparis</taxon>
    </lineage>
</organism>
<feature type="region of interest" description="Disordered" evidence="1">
    <location>
        <begin position="1"/>
        <end position="22"/>
    </location>
</feature>
<comment type="caution">
    <text evidence="2">The sequence shown here is derived from an EMBL/GenBank/DDBJ whole genome shotgun (WGS) entry which is preliminary data.</text>
</comment>
<accession>A0A4Z2G994</accession>
<proteinExistence type="predicted"/>
<protein>
    <submittedName>
        <fullName evidence="2">Uncharacterized protein</fullName>
    </submittedName>
</protein>